<name>A0A261ETD8_9BIFI</name>
<dbReference type="Pfam" id="PF13399">
    <property type="entry name" value="LytR_C"/>
    <property type="match status" value="1"/>
</dbReference>
<accession>A0A261ETD8</accession>
<dbReference type="OrthoDB" id="3242784at2"/>
<feature type="region of interest" description="Disordered" evidence="1">
    <location>
        <begin position="1"/>
        <end position="27"/>
    </location>
</feature>
<dbReference type="EMBL" id="MWWS01000004">
    <property type="protein sequence ID" value="OZG50113.1"/>
    <property type="molecule type" value="Genomic_DNA"/>
</dbReference>
<feature type="compositionally biased region" description="Basic and acidic residues" evidence="1">
    <location>
        <begin position="86"/>
        <end position="98"/>
    </location>
</feature>
<reference evidence="4 5" key="1">
    <citation type="journal article" date="2017" name="BMC Genomics">
        <title>Comparative genomic and phylogenomic analyses of the Bifidobacteriaceae family.</title>
        <authorList>
            <person name="Lugli G.A."/>
            <person name="Milani C."/>
            <person name="Turroni F."/>
            <person name="Duranti S."/>
            <person name="Mancabelli L."/>
            <person name="Mangifesta M."/>
            <person name="Ferrario C."/>
            <person name="Modesto M."/>
            <person name="Mattarelli P."/>
            <person name="Jiri K."/>
            <person name="van Sinderen D."/>
            <person name="Ventura M."/>
        </authorList>
    </citation>
    <scope>NUCLEOTIDE SEQUENCE [LARGE SCALE GENOMIC DNA]</scope>
    <source>
        <strain evidence="4 5">DSM 22924</strain>
    </source>
</reference>
<evidence type="ECO:0000313" key="5">
    <source>
        <dbReference type="Proteomes" id="UP000216004"/>
    </source>
</evidence>
<feature type="region of interest" description="Disordered" evidence="1">
    <location>
        <begin position="76"/>
        <end position="120"/>
    </location>
</feature>
<keyword evidence="5" id="KW-1185">Reference proteome</keyword>
<comment type="caution">
    <text evidence="4">The sequence shown here is derived from an EMBL/GenBank/DDBJ whole genome shotgun (WGS) entry which is preliminary data.</text>
</comment>
<evidence type="ECO:0000256" key="1">
    <source>
        <dbReference type="SAM" id="MobiDB-lite"/>
    </source>
</evidence>
<dbReference type="RefSeq" id="WP_158520404.1">
    <property type="nucleotide sequence ID" value="NZ_MWWS01000004.1"/>
</dbReference>
<protein>
    <submittedName>
        <fullName evidence="4">Cell wall integrity and stress response protein 1</fullName>
    </submittedName>
</protein>
<feature type="transmembrane region" description="Helical" evidence="2">
    <location>
        <begin position="39"/>
        <end position="60"/>
    </location>
</feature>
<evidence type="ECO:0000259" key="3">
    <source>
        <dbReference type="Pfam" id="PF13399"/>
    </source>
</evidence>
<feature type="compositionally biased region" description="Low complexity" evidence="1">
    <location>
        <begin position="99"/>
        <end position="109"/>
    </location>
</feature>
<evidence type="ECO:0000256" key="2">
    <source>
        <dbReference type="SAM" id="Phobius"/>
    </source>
</evidence>
<dbReference type="InterPro" id="IPR027381">
    <property type="entry name" value="LytR/CpsA/Psr_C"/>
</dbReference>
<keyword evidence="2" id="KW-1133">Transmembrane helix</keyword>
<keyword evidence="2" id="KW-0472">Membrane</keyword>
<proteinExistence type="predicted"/>
<dbReference type="Gene3D" id="3.30.70.2390">
    <property type="match status" value="1"/>
</dbReference>
<evidence type="ECO:0000313" key="4">
    <source>
        <dbReference type="EMBL" id="OZG50113.1"/>
    </source>
</evidence>
<feature type="compositionally biased region" description="Polar residues" evidence="1">
    <location>
        <begin position="1"/>
        <end position="11"/>
    </location>
</feature>
<feature type="domain" description="LytR/CpsA/Psr regulator C-terminal" evidence="3">
    <location>
        <begin position="126"/>
        <end position="204"/>
    </location>
</feature>
<gene>
    <name evidence="4" type="ORF">BOCO_0630</name>
</gene>
<dbReference type="Proteomes" id="UP000216004">
    <property type="component" value="Unassembled WGS sequence"/>
</dbReference>
<feature type="compositionally biased region" description="Polar residues" evidence="1">
    <location>
        <begin position="76"/>
        <end position="85"/>
    </location>
</feature>
<keyword evidence="2" id="KW-0812">Transmembrane</keyword>
<sequence length="208" mass="21599">MASNRNENGYQPYTPDEFDDPPEGPVGVHRGPRPIAVRMVPFIVVIVLAVLCGIGAWTVLSGSRLPWQHGQNIATHVQASKQATSEPKKTQNPPKEKPAAPAQPSSAPNTPAPSAPPTAAANKAAAVKVINGTSISRHAAGKRQQLVAAGYTNVTASNPSGQLPQTSVVWYQSEGDKATAEDVAKTLGISNVEQSANAGASVVAVLME</sequence>
<dbReference type="AlphaFoldDB" id="A0A261ETD8"/>
<organism evidence="4 5">
    <name type="scientific">Bombiscardovia coagulans</name>
    <dbReference type="NCBI Taxonomy" id="686666"/>
    <lineage>
        <taxon>Bacteria</taxon>
        <taxon>Bacillati</taxon>
        <taxon>Actinomycetota</taxon>
        <taxon>Actinomycetes</taxon>
        <taxon>Bifidobacteriales</taxon>
        <taxon>Bifidobacteriaceae</taxon>
        <taxon>Bombiscardovia</taxon>
    </lineage>
</organism>